<feature type="transmembrane region" description="Helical" evidence="6">
    <location>
        <begin position="56"/>
        <end position="77"/>
    </location>
</feature>
<evidence type="ECO:0000256" key="2">
    <source>
        <dbReference type="ARBA" id="ARBA00022448"/>
    </source>
</evidence>
<keyword evidence="5 6" id="KW-0472">Membrane</keyword>
<dbReference type="PROSITE" id="PS50850">
    <property type="entry name" value="MFS"/>
    <property type="match status" value="1"/>
</dbReference>
<feature type="transmembrane region" description="Helical" evidence="6">
    <location>
        <begin position="89"/>
        <end position="109"/>
    </location>
</feature>
<dbReference type="InterPro" id="IPR024671">
    <property type="entry name" value="Atg22-like"/>
</dbReference>
<feature type="transmembrane region" description="Helical" evidence="6">
    <location>
        <begin position="121"/>
        <end position="140"/>
    </location>
</feature>
<feature type="transmembrane region" description="Helical" evidence="6">
    <location>
        <begin position="324"/>
        <end position="342"/>
    </location>
</feature>
<feature type="transmembrane region" description="Helical" evidence="6">
    <location>
        <begin position="385"/>
        <end position="409"/>
    </location>
</feature>
<dbReference type="EMBL" id="CP138335">
    <property type="protein sequence ID" value="XBW07848.1"/>
    <property type="molecule type" value="Genomic_DNA"/>
</dbReference>
<dbReference type="PANTHER" id="PTHR23519">
    <property type="entry name" value="AUTOPHAGY-RELATED PROTEIN 22"/>
    <property type="match status" value="1"/>
</dbReference>
<feature type="transmembrane region" description="Helical" evidence="6">
    <location>
        <begin position="421"/>
        <end position="440"/>
    </location>
</feature>
<feature type="transmembrane region" description="Helical" evidence="6">
    <location>
        <begin position="295"/>
        <end position="312"/>
    </location>
</feature>
<accession>A0AAU7V6I2</accession>
<dbReference type="InterPro" id="IPR020846">
    <property type="entry name" value="MFS_dom"/>
</dbReference>
<organism evidence="8">
    <name type="scientific">Scrofimicrobium appendicitidis</name>
    <dbReference type="NCBI Taxonomy" id="3079930"/>
    <lineage>
        <taxon>Bacteria</taxon>
        <taxon>Bacillati</taxon>
        <taxon>Actinomycetota</taxon>
        <taxon>Actinomycetes</taxon>
        <taxon>Actinomycetales</taxon>
        <taxon>Actinomycetaceae</taxon>
        <taxon>Scrofimicrobium</taxon>
    </lineage>
</organism>
<feature type="transmembrane region" description="Helical" evidence="6">
    <location>
        <begin position="201"/>
        <end position="219"/>
    </location>
</feature>
<dbReference type="Gene3D" id="1.20.1250.20">
    <property type="entry name" value="MFS general substrate transporter like domains"/>
    <property type="match status" value="2"/>
</dbReference>
<dbReference type="GO" id="GO:0022857">
    <property type="term" value="F:transmembrane transporter activity"/>
    <property type="evidence" value="ECO:0007669"/>
    <property type="project" value="InterPro"/>
</dbReference>
<dbReference type="InterPro" id="IPR050495">
    <property type="entry name" value="ATG22/LtaA_families"/>
</dbReference>
<sequence length="453" mass="47050">MSSVAESGASPKIPAHKVWSWAAWDWGSAAFNAVATSFVFSVYLTTDGLFASSATANQYLSIGMTVAGLVVALLAPIAGRRADRAGRGLLSVGAFTFLVVACLAAMYFVAPNSGPSPQAMLILGVALLGLGNIFFEFASVNYNAMLNYVSTPADRGQVSGLGWGSGYLGGIVLLLILYFGFINPEVGLFGVTGENGLDVRVAMLFAALWMALSALPVLLNPPPGYAKAKGHGQAGSLAENYRALFRLVVSLAKDSPDTLKFLIASAVFRDGLAGVFTFGGVIAGAVFGFSASQVIIFAIAANVVAGVSTVLVGRLDDLWGPKRVIVFSLVAMVFAATGVFIFHDLGPMVFWILGLLLTIFVGPAQSASRSMLARMIPAGREGEVFGLYATTGRAVSFLAPLLYGVAISLGNRITGGDGTPFGILGVVVVLLVGLLLILPVREGAKISVAHLES</sequence>
<evidence type="ECO:0000256" key="4">
    <source>
        <dbReference type="ARBA" id="ARBA00022989"/>
    </source>
</evidence>
<keyword evidence="3 6" id="KW-0812">Transmembrane</keyword>
<feature type="transmembrane region" description="Helical" evidence="6">
    <location>
        <begin position="348"/>
        <end position="364"/>
    </location>
</feature>
<evidence type="ECO:0000259" key="7">
    <source>
        <dbReference type="PROSITE" id="PS50850"/>
    </source>
</evidence>
<proteinExistence type="predicted"/>
<reference evidence="8" key="1">
    <citation type="submission" date="2023-11" db="EMBL/GenBank/DDBJ databases">
        <title>Scrofimicrobium hongkongense sp. nov., isolated from a patient with peritonitis.</title>
        <authorList>
            <person name="Lao H.Y."/>
            <person name="Wong A.Y.P."/>
            <person name="Ng T.L."/>
            <person name="Wong R.Y.L."/>
            <person name="Yau M.C.Y."/>
            <person name="Lam J.Y.W."/>
            <person name="Siu G.K.H."/>
        </authorList>
    </citation>
    <scope>NUCLEOTIDE SEQUENCE</scope>
    <source>
        <strain evidence="8">R131</strain>
    </source>
</reference>
<protein>
    <submittedName>
        <fullName evidence="8">MFS transporter</fullName>
    </submittedName>
</protein>
<dbReference type="PANTHER" id="PTHR23519:SF1">
    <property type="entry name" value="AUTOPHAGY-RELATED PROTEIN 22"/>
    <property type="match status" value="1"/>
</dbReference>
<dbReference type="KEGG" id="sapp:SAC06_09410"/>
<evidence type="ECO:0000256" key="6">
    <source>
        <dbReference type="SAM" id="Phobius"/>
    </source>
</evidence>
<evidence type="ECO:0000313" key="8">
    <source>
        <dbReference type="EMBL" id="XBW07848.1"/>
    </source>
</evidence>
<dbReference type="SUPFAM" id="SSF103473">
    <property type="entry name" value="MFS general substrate transporter"/>
    <property type="match status" value="1"/>
</dbReference>
<feature type="transmembrane region" description="Helical" evidence="6">
    <location>
        <begin position="271"/>
        <end position="289"/>
    </location>
</feature>
<dbReference type="InterPro" id="IPR036259">
    <property type="entry name" value="MFS_trans_sf"/>
</dbReference>
<feature type="transmembrane region" description="Helical" evidence="6">
    <location>
        <begin position="161"/>
        <end position="181"/>
    </location>
</feature>
<comment type="subcellular location">
    <subcellularLocation>
        <location evidence="1">Cell membrane</location>
        <topology evidence="1">Multi-pass membrane protein</topology>
    </subcellularLocation>
</comment>
<evidence type="ECO:0000256" key="3">
    <source>
        <dbReference type="ARBA" id="ARBA00022692"/>
    </source>
</evidence>
<dbReference type="RefSeq" id="WP_350258049.1">
    <property type="nucleotide sequence ID" value="NZ_CP138335.1"/>
</dbReference>
<evidence type="ECO:0000256" key="5">
    <source>
        <dbReference type="ARBA" id="ARBA00023136"/>
    </source>
</evidence>
<evidence type="ECO:0000256" key="1">
    <source>
        <dbReference type="ARBA" id="ARBA00004651"/>
    </source>
</evidence>
<name>A0AAU7V6I2_9ACTO</name>
<dbReference type="GO" id="GO:0005886">
    <property type="term" value="C:plasma membrane"/>
    <property type="evidence" value="ECO:0007669"/>
    <property type="project" value="UniProtKB-SubCell"/>
</dbReference>
<feature type="transmembrane region" description="Helical" evidence="6">
    <location>
        <begin position="21"/>
        <end position="44"/>
    </location>
</feature>
<gene>
    <name evidence="8" type="ORF">SAC06_09410</name>
</gene>
<feature type="domain" description="Major facilitator superfamily (MFS) profile" evidence="7">
    <location>
        <begin position="258"/>
        <end position="453"/>
    </location>
</feature>
<keyword evidence="2" id="KW-0813">Transport</keyword>
<dbReference type="AlphaFoldDB" id="A0AAU7V6I2"/>
<keyword evidence="4 6" id="KW-1133">Transmembrane helix</keyword>
<dbReference type="Pfam" id="PF11700">
    <property type="entry name" value="ATG22"/>
    <property type="match status" value="1"/>
</dbReference>